<keyword evidence="1" id="KW-0614">Plasmid</keyword>
<name>A0A060DPW3_9PROT</name>
<reference evidence="1 2" key="1">
    <citation type="journal article" date="2014" name="Genome Announc.">
        <title>Complete Genome Sequence of the Model Rhizosphere Strain Azospirillum brasilense Az39, Successfully Applied in Agriculture.</title>
        <authorList>
            <person name="Rivera D."/>
            <person name="Revale S."/>
            <person name="Molina R."/>
            <person name="Gualpa J."/>
            <person name="Puente M."/>
            <person name="Maroniche G."/>
            <person name="Paris G."/>
            <person name="Baker D."/>
            <person name="Clavijo B."/>
            <person name="McLay K."/>
            <person name="Spaepen S."/>
            <person name="Perticari A."/>
            <person name="Vazquez M."/>
            <person name="Wisniewski-Dye F."/>
            <person name="Watkins C."/>
            <person name="Martinez-Abarca F."/>
            <person name="Vanderleyden J."/>
            <person name="Cassan F."/>
        </authorList>
    </citation>
    <scope>NUCLEOTIDE SEQUENCE [LARGE SCALE GENOMIC DNA]</scope>
    <source>
        <strain evidence="1 2">Az39</strain>
        <plasmid evidence="1">AbAZ39_p1</plasmid>
    </source>
</reference>
<organism evidence="1 2">
    <name type="scientific">Azospirillum argentinense</name>
    <dbReference type="NCBI Taxonomy" id="2970906"/>
    <lineage>
        <taxon>Bacteria</taxon>
        <taxon>Pseudomonadati</taxon>
        <taxon>Pseudomonadota</taxon>
        <taxon>Alphaproteobacteria</taxon>
        <taxon>Rhodospirillales</taxon>
        <taxon>Azospirillaceae</taxon>
        <taxon>Azospirillum</taxon>
    </lineage>
</organism>
<dbReference type="EMBL" id="CP007794">
    <property type="protein sequence ID" value="AIB13223.1"/>
    <property type="molecule type" value="Genomic_DNA"/>
</dbReference>
<sequence length="79" mass="8428">MTPQDALDTPDAFVTLGEEEGHGSATFELRVRSHQEITGLVVVAEDLSGRCTNAIKACPGVRGQKFVGGHLVAHRSLGW</sequence>
<geneLocation type="plasmid" evidence="1 2">
    <name>AbAZ39_p1</name>
</geneLocation>
<dbReference type="KEGG" id="abq:ABAZ39_14770"/>
<accession>A0A060DPW3</accession>
<protein>
    <submittedName>
        <fullName evidence="1">Uncharacterized protein</fullName>
    </submittedName>
</protein>
<dbReference type="AlphaFoldDB" id="A0A060DPW3"/>
<evidence type="ECO:0000313" key="2">
    <source>
        <dbReference type="Proteomes" id="UP000027186"/>
    </source>
</evidence>
<evidence type="ECO:0000313" key="1">
    <source>
        <dbReference type="EMBL" id="AIB13223.1"/>
    </source>
</evidence>
<proteinExistence type="predicted"/>
<dbReference type="Proteomes" id="UP000027186">
    <property type="component" value="Plasmid AbAZ39_p1"/>
</dbReference>
<gene>
    <name evidence="1" type="ORF">ABAZ39_14770</name>
</gene>